<accession>A0ABT4KB41</accession>
<sequence length="269" mass="28643">MKRLKYLEDMGISAEVFSGGQPEKGSGLARIGSTRHDHGNAADVHFYRDGKRLDWANEQDRPIFEEIVKRGKAAGLTGFGAGPGYMQPGSMHIGMGTPGVWGAGGKSDNAPEWLRAAYEGAPSTKPDVVAEVVAAADKPESVPEPRPQLGVEIQAQAKATPAKPEEPKSRNGILIQAYNKLTGSNVQVPDKIFGMETDDINKAASGLGDFAKVLSENTENLNTQVQSAARAAQAGRNSNPVELSFMSTQLPQQRKRKKGALGGLGGYFL</sequence>
<keyword evidence="2" id="KW-1185">Reference proteome</keyword>
<gene>
    <name evidence="1" type="ORF">O3W52_03025</name>
</gene>
<evidence type="ECO:0000313" key="2">
    <source>
        <dbReference type="Proteomes" id="UP001079430"/>
    </source>
</evidence>
<evidence type="ECO:0000313" key="1">
    <source>
        <dbReference type="EMBL" id="MCZ4089069.1"/>
    </source>
</evidence>
<reference evidence="1" key="1">
    <citation type="submission" date="2022-10" db="EMBL/GenBank/DDBJ databases">
        <title>Whole genome sequencing of three plant growth promoting bacteria isolated from Vachellia tortilis subsp. raddiana in Morocco.</title>
        <authorList>
            <person name="Hnini M."/>
            <person name="Zouagui R."/>
            <person name="Zouagui H."/>
            <person name="Chemao Elfihri M.-W."/>
            <person name="Ibrahimi A."/>
            <person name="Sbabou L."/>
            <person name="Aurag J."/>
        </authorList>
    </citation>
    <scope>NUCLEOTIDE SEQUENCE</scope>
    <source>
        <strain evidence="1">LMR678</strain>
    </source>
</reference>
<protein>
    <submittedName>
        <fullName evidence="1">Uncharacterized protein</fullName>
    </submittedName>
</protein>
<dbReference type="Proteomes" id="UP001079430">
    <property type="component" value="Unassembled WGS sequence"/>
</dbReference>
<dbReference type="EMBL" id="JAPVOI010000003">
    <property type="protein sequence ID" value="MCZ4089069.1"/>
    <property type="molecule type" value="Genomic_DNA"/>
</dbReference>
<comment type="caution">
    <text evidence="1">The sequence shown here is derived from an EMBL/GenBank/DDBJ whole genome shotgun (WGS) entry which is preliminary data.</text>
</comment>
<proteinExistence type="predicted"/>
<name>A0ABT4KB41_9HYPH</name>
<organism evidence="1 2">
    <name type="scientific">Sinorhizobium psoraleae</name>
    <dbReference type="NCBI Taxonomy" id="520838"/>
    <lineage>
        <taxon>Bacteria</taxon>
        <taxon>Pseudomonadati</taxon>
        <taxon>Pseudomonadota</taxon>
        <taxon>Alphaproteobacteria</taxon>
        <taxon>Hyphomicrobiales</taxon>
        <taxon>Rhizobiaceae</taxon>
        <taxon>Sinorhizobium/Ensifer group</taxon>
        <taxon>Sinorhizobium</taxon>
    </lineage>
</organism>